<dbReference type="EC" id="3.5.1.1" evidence="2"/>
<dbReference type="PIRSF" id="PIRSF001220">
    <property type="entry name" value="L-ASNase_gatD"/>
    <property type="match status" value="1"/>
</dbReference>
<dbReference type="InterPro" id="IPR037152">
    <property type="entry name" value="L-asparaginase_N_sf"/>
</dbReference>
<dbReference type="InterPro" id="IPR006034">
    <property type="entry name" value="Asparaginase/glutaminase-like"/>
</dbReference>
<dbReference type="InterPro" id="IPR027474">
    <property type="entry name" value="L-asparaginase_N"/>
</dbReference>
<dbReference type="EMBL" id="JBHSAT010000004">
    <property type="protein sequence ID" value="MFC3876708.1"/>
    <property type="molecule type" value="Genomic_DNA"/>
</dbReference>
<dbReference type="Gene3D" id="3.40.50.1170">
    <property type="entry name" value="L-asparaginase, N-terminal domain"/>
    <property type="match status" value="1"/>
</dbReference>
<dbReference type="RefSeq" id="WP_386097867.1">
    <property type="nucleotide sequence ID" value="NZ_JBHSAT010000004.1"/>
</dbReference>
<evidence type="ECO:0000313" key="2">
    <source>
        <dbReference type="EMBL" id="MFC3876708.1"/>
    </source>
</evidence>
<evidence type="ECO:0000313" key="3">
    <source>
        <dbReference type="Proteomes" id="UP001595812"/>
    </source>
</evidence>
<comment type="caution">
    <text evidence="2">The sequence shown here is derived from an EMBL/GenBank/DDBJ whole genome shotgun (WGS) entry which is preliminary data.</text>
</comment>
<accession>A0ABV8AFP2</accession>
<protein>
    <submittedName>
        <fullName evidence="2">Asparaginase domain-containing protein</fullName>
        <ecNumber evidence="2">3.5.1.1</ecNumber>
    </submittedName>
</protein>
<name>A0ABV8AFP2_9FLAO</name>
<evidence type="ECO:0000259" key="1">
    <source>
        <dbReference type="Pfam" id="PF00710"/>
    </source>
</evidence>
<keyword evidence="2" id="KW-0378">Hydrolase</keyword>
<feature type="domain" description="L-asparaginase N-terminal" evidence="1">
    <location>
        <begin position="3"/>
        <end position="152"/>
    </location>
</feature>
<keyword evidence="3" id="KW-1185">Reference proteome</keyword>
<dbReference type="InterPro" id="IPR036152">
    <property type="entry name" value="Asp/glu_Ase-like_sf"/>
</dbReference>
<organism evidence="2 3">
    <name type="scientific">Winogradskyella maritima</name>
    <dbReference type="NCBI Taxonomy" id="1517766"/>
    <lineage>
        <taxon>Bacteria</taxon>
        <taxon>Pseudomonadati</taxon>
        <taxon>Bacteroidota</taxon>
        <taxon>Flavobacteriia</taxon>
        <taxon>Flavobacteriales</taxon>
        <taxon>Flavobacteriaceae</taxon>
        <taxon>Winogradskyella</taxon>
    </lineage>
</organism>
<proteinExistence type="predicted"/>
<sequence>MEIEILTTDGTIEGIDTVDNLENINSKVSISDFLDAANITLEYDIRHLFHKDSRAITDDDRELVATKIKESKSSKILITHGTFTMEATAKYLGRRDLNKTIVLVGSFTLGSSINTDAPFNLGFAICALEFLENGVYVAINGQLLDWNNVTKNLETNKFEQSDD</sequence>
<reference evidence="3" key="1">
    <citation type="journal article" date="2019" name="Int. J. Syst. Evol. Microbiol.">
        <title>The Global Catalogue of Microorganisms (GCM) 10K type strain sequencing project: providing services to taxonomists for standard genome sequencing and annotation.</title>
        <authorList>
            <consortium name="The Broad Institute Genomics Platform"/>
            <consortium name="The Broad Institute Genome Sequencing Center for Infectious Disease"/>
            <person name="Wu L."/>
            <person name="Ma J."/>
        </authorList>
    </citation>
    <scope>NUCLEOTIDE SEQUENCE [LARGE SCALE GENOMIC DNA]</scope>
    <source>
        <strain evidence="3">CECT 8979</strain>
    </source>
</reference>
<dbReference type="PROSITE" id="PS51732">
    <property type="entry name" value="ASN_GLN_ASE_3"/>
    <property type="match status" value="1"/>
</dbReference>
<dbReference type="GO" id="GO:0004067">
    <property type="term" value="F:asparaginase activity"/>
    <property type="evidence" value="ECO:0007669"/>
    <property type="project" value="UniProtKB-EC"/>
</dbReference>
<dbReference type="SUPFAM" id="SSF53774">
    <property type="entry name" value="Glutaminase/Asparaginase"/>
    <property type="match status" value="1"/>
</dbReference>
<dbReference type="PRINTS" id="PR00139">
    <property type="entry name" value="ASNGLNASE"/>
</dbReference>
<dbReference type="PIRSF" id="PIRSF500176">
    <property type="entry name" value="L_ASNase"/>
    <property type="match status" value="1"/>
</dbReference>
<dbReference type="Pfam" id="PF00710">
    <property type="entry name" value="Asparaginase"/>
    <property type="match status" value="1"/>
</dbReference>
<gene>
    <name evidence="2" type="ORF">ACFOSX_05635</name>
</gene>
<dbReference type="Proteomes" id="UP001595812">
    <property type="component" value="Unassembled WGS sequence"/>
</dbReference>